<dbReference type="InterPro" id="IPR003593">
    <property type="entry name" value="AAA+_ATPase"/>
</dbReference>
<keyword evidence="8" id="KW-0472">Membrane</keyword>
<protein>
    <submittedName>
        <fullName evidence="10">ABC transporter ATP-binding protein</fullName>
    </submittedName>
</protein>
<evidence type="ECO:0000256" key="2">
    <source>
        <dbReference type="ARBA" id="ARBA00022475"/>
    </source>
</evidence>
<dbReference type="PROSITE" id="PS50893">
    <property type="entry name" value="ABC_TRANSPORTER_2"/>
    <property type="match status" value="1"/>
</dbReference>
<dbReference type="Pfam" id="PF00005">
    <property type="entry name" value="ABC_tran"/>
    <property type="match status" value="1"/>
</dbReference>
<dbReference type="RefSeq" id="WP_311534293.1">
    <property type="nucleotide sequence ID" value="NZ_JAVRHQ010000006.1"/>
</dbReference>
<name>A0ABU3C8I9_9FLAO</name>
<dbReference type="InterPro" id="IPR027417">
    <property type="entry name" value="P-loop_NTPase"/>
</dbReference>
<sequence>MIECEFQKTLKAASGEMLLDVNFSLKKRSFTVIYGESGAGKTTILRMMAGLLAPEDGRMKVEETVWLDTQRKISLEPQKRNIGMVFQDYALFPNMTVEENLEFASGSKKDKSHLEELIYITGLSGFKDRKPATLSGGQQQRVALARALVRKPKILLLDEPLSALDHSIRGKLQDYILKLHRKFALTTVLISHDPGEIIKLADKVLVLENGQITREDKPVTIFTKSKLSGKFQFAGEVLEIKPEGVVTILSILIGRNVIKVICMEEEVKTIKAGDQVLVASKAFNPVVKKIK</sequence>
<dbReference type="InterPro" id="IPR015853">
    <property type="entry name" value="ABC_transpr_FbpC"/>
</dbReference>
<dbReference type="PANTHER" id="PTHR42781">
    <property type="entry name" value="SPERMIDINE/PUTRESCINE IMPORT ATP-BINDING PROTEIN POTA"/>
    <property type="match status" value="1"/>
</dbReference>
<keyword evidence="7" id="KW-0406">Ion transport</keyword>
<dbReference type="SMART" id="SM00382">
    <property type="entry name" value="AAA"/>
    <property type="match status" value="1"/>
</dbReference>
<evidence type="ECO:0000256" key="3">
    <source>
        <dbReference type="ARBA" id="ARBA00022496"/>
    </source>
</evidence>
<keyword evidence="11" id="KW-1185">Reference proteome</keyword>
<keyword evidence="4" id="KW-0547">Nucleotide-binding</keyword>
<dbReference type="Proteomes" id="UP001262889">
    <property type="component" value="Unassembled WGS sequence"/>
</dbReference>
<proteinExistence type="predicted"/>
<evidence type="ECO:0000313" key="11">
    <source>
        <dbReference type="Proteomes" id="UP001262889"/>
    </source>
</evidence>
<dbReference type="SUPFAM" id="SSF52540">
    <property type="entry name" value="P-loop containing nucleoside triphosphate hydrolases"/>
    <property type="match status" value="1"/>
</dbReference>
<evidence type="ECO:0000259" key="9">
    <source>
        <dbReference type="PROSITE" id="PS50893"/>
    </source>
</evidence>
<dbReference type="Gene3D" id="3.40.50.300">
    <property type="entry name" value="P-loop containing nucleotide triphosphate hydrolases"/>
    <property type="match status" value="1"/>
</dbReference>
<keyword evidence="3" id="KW-0410">Iron transport</keyword>
<dbReference type="InterPro" id="IPR050093">
    <property type="entry name" value="ABC_SmlMolc_Importer"/>
</dbReference>
<dbReference type="CDD" id="cd03259">
    <property type="entry name" value="ABC_Carb_Solutes_like"/>
    <property type="match status" value="1"/>
</dbReference>
<organism evidence="10 11">
    <name type="scientific">Autumnicola tepida</name>
    <dbReference type="NCBI Taxonomy" id="3075595"/>
    <lineage>
        <taxon>Bacteria</taxon>
        <taxon>Pseudomonadati</taxon>
        <taxon>Bacteroidota</taxon>
        <taxon>Flavobacteriia</taxon>
        <taxon>Flavobacteriales</taxon>
        <taxon>Flavobacteriaceae</taxon>
        <taxon>Autumnicola</taxon>
    </lineage>
</organism>
<keyword evidence="6" id="KW-0408">Iron</keyword>
<dbReference type="EMBL" id="JAVRHQ010000006">
    <property type="protein sequence ID" value="MDT0642666.1"/>
    <property type="molecule type" value="Genomic_DNA"/>
</dbReference>
<keyword evidence="2" id="KW-1003">Cell membrane</keyword>
<reference evidence="10 11" key="1">
    <citation type="submission" date="2023-09" db="EMBL/GenBank/DDBJ databases">
        <authorList>
            <person name="Rey-Velasco X."/>
        </authorList>
    </citation>
    <scope>NUCLEOTIDE SEQUENCE [LARGE SCALE GENOMIC DNA]</scope>
    <source>
        <strain evidence="10 11">F363</strain>
    </source>
</reference>
<evidence type="ECO:0000256" key="1">
    <source>
        <dbReference type="ARBA" id="ARBA00022448"/>
    </source>
</evidence>
<dbReference type="PROSITE" id="PS00211">
    <property type="entry name" value="ABC_TRANSPORTER_1"/>
    <property type="match status" value="1"/>
</dbReference>
<dbReference type="InterPro" id="IPR017871">
    <property type="entry name" value="ABC_transporter-like_CS"/>
</dbReference>
<dbReference type="GO" id="GO:0005524">
    <property type="term" value="F:ATP binding"/>
    <property type="evidence" value="ECO:0007669"/>
    <property type="project" value="UniProtKB-KW"/>
</dbReference>
<dbReference type="InterPro" id="IPR003439">
    <property type="entry name" value="ABC_transporter-like_ATP-bd"/>
</dbReference>
<keyword evidence="5 10" id="KW-0067">ATP-binding</keyword>
<evidence type="ECO:0000256" key="7">
    <source>
        <dbReference type="ARBA" id="ARBA00023065"/>
    </source>
</evidence>
<evidence type="ECO:0000256" key="6">
    <source>
        <dbReference type="ARBA" id="ARBA00023004"/>
    </source>
</evidence>
<accession>A0ABU3C8I9</accession>
<dbReference type="PANTHER" id="PTHR42781:SF4">
    <property type="entry name" value="SPERMIDINE_PUTRESCINE IMPORT ATP-BINDING PROTEIN POTA"/>
    <property type="match status" value="1"/>
</dbReference>
<evidence type="ECO:0000313" key="10">
    <source>
        <dbReference type="EMBL" id="MDT0642666.1"/>
    </source>
</evidence>
<feature type="domain" description="ABC transporter" evidence="9">
    <location>
        <begin position="1"/>
        <end position="234"/>
    </location>
</feature>
<gene>
    <name evidence="10" type="ORF">RM553_07445</name>
</gene>
<evidence type="ECO:0000256" key="5">
    <source>
        <dbReference type="ARBA" id="ARBA00022840"/>
    </source>
</evidence>
<keyword evidence="1" id="KW-0813">Transport</keyword>
<comment type="caution">
    <text evidence="10">The sequence shown here is derived from an EMBL/GenBank/DDBJ whole genome shotgun (WGS) entry which is preliminary data.</text>
</comment>
<evidence type="ECO:0000256" key="4">
    <source>
        <dbReference type="ARBA" id="ARBA00022741"/>
    </source>
</evidence>
<evidence type="ECO:0000256" key="8">
    <source>
        <dbReference type="ARBA" id="ARBA00023136"/>
    </source>
</evidence>